<name>A0ABN1JJ88_9CLOT</name>
<dbReference type="InterPro" id="IPR050351">
    <property type="entry name" value="BphY/WalK/GraS-like"/>
</dbReference>
<keyword evidence="5" id="KW-0808">Transferase</keyword>
<evidence type="ECO:0000256" key="8">
    <source>
        <dbReference type="ARBA" id="ARBA00022989"/>
    </source>
</evidence>
<dbReference type="EMBL" id="BAAACG010000010">
    <property type="protein sequence ID" value="GAA0740950.1"/>
    <property type="molecule type" value="Genomic_DNA"/>
</dbReference>
<dbReference type="SUPFAM" id="SSF55874">
    <property type="entry name" value="ATPase domain of HSP90 chaperone/DNA topoisomerase II/histidine kinase"/>
    <property type="match status" value="1"/>
</dbReference>
<sequence>MDKTICVFLKDKLMFTLVYFINTFTIILFFYLYRDKPISFGYPVLLSIYIYVLFLIFSYIKYYKFNKSIKKASRNINIDIYARTYEQREVKKLLNKTNEIYTNRINLMKEKNKVNNKFFSQWVHNMKTPVSIIEILIEKITEKISNNSFSKDNNIKQILNLINELREENNKILIGLDQILNMIRIEDFSKDYIPEDIDLYDSLIKVINERKNQFIYNNVFPKVLIEASNEKILTDEKWNKFMIGQIISNAIKYSRDIDESKSTGKYVFFNIKKEEKYVVLTIRDEGIGIPDYDVNKVLEPFFTGENGRKFKNSTGIGLYICKIICEKLGHDIYVESDLGKGTSITIKYLSKL</sequence>
<keyword evidence="14" id="KW-1185">Reference proteome</keyword>
<evidence type="ECO:0000256" key="4">
    <source>
        <dbReference type="ARBA" id="ARBA00022475"/>
    </source>
</evidence>
<reference evidence="13 14" key="1">
    <citation type="journal article" date="2019" name="Int. J. Syst. Evol. Microbiol.">
        <title>The Global Catalogue of Microorganisms (GCM) 10K type strain sequencing project: providing services to taxonomists for standard genome sequencing and annotation.</title>
        <authorList>
            <consortium name="The Broad Institute Genomics Platform"/>
            <consortium name="The Broad Institute Genome Sequencing Center for Infectious Disease"/>
            <person name="Wu L."/>
            <person name="Ma J."/>
        </authorList>
    </citation>
    <scope>NUCLEOTIDE SEQUENCE [LARGE SCALE GENOMIC DNA]</scope>
    <source>
        <strain evidence="13 14">JCM 1407</strain>
    </source>
</reference>
<evidence type="ECO:0000256" key="2">
    <source>
        <dbReference type="ARBA" id="ARBA00004651"/>
    </source>
</evidence>
<evidence type="ECO:0000256" key="1">
    <source>
        <dbReference type="ARBA" id="ARBA00000085"/>
    </source>
</evidence>
<evidence type="ECO:0000313" key="13">
    <source>
        <dbReference type="EMBL" id="GAA0740950.1"/>
    </source>
</evidence>
<accession>A0ABN1JJ88</accession>
<dbReference type="Pfam" id="PF02518">
    <property type="entry name" value="HATPase_c"/>
    <property type="match status" value="1"/>
</dbReference>
<dbReference type="InterPro" id="IPR004358">
    <property type="entry name" value="Sig_transdc_His_kin-like_C"/>
</dbReference>
<evidence type="ECO:0000256" key="11">
    <source>
        <dbReference type="SAM" id="Phobius"/>
    </source>
</evidence>
<dbReference type="RefSeq" id="WP_343761572.1">
    <property type="nucleotide sequence ID" value="NZ_BAAACG010000010.1"/>
</dbReference>
<keyword evidence="8 11" id="KW-1133">Transmembrane helix</keyword>
<evidence type="ECO:0000256" key="3">
    <source>
        <dbReference type="ARBA" id="ARBA00012438"/>
    </source>
</evidence>
<evidence type="ECO:0000256" key="6">
    <source>
        <dbReference type="ARBA" id="ARBA00022692"/>
    </source>
</evidence>
<dbReference type="SMART" id="SM00387">
    <property type="entry name" value="HATPase_c"/>
    <property type="match status" value="1"/>
</dbReference>
<keyword evidence="6 11" id="KW-0812">Transmembrane</keyword>
<dbReference type="InterPro" id="IPR003594">
    <property type="entry name" value="HATPase_dom"/>
</dbReference>
<dbReference type="Gene3D" id="3.30.565.10">
    <property type="entry name" value="Histidine kinase-like ATPase, C-terminal domain"/>
    <property type="match status" value="1"/>
</dbReference>
<keyword evidence="4" id="KW-1003">Cell membrane</keyword>
<keyword evidence="10 11" id="KW-0472">Membrane</keyword>
<dbReference type="PANTHER" id="PTHR45453">
    <property type="entry name" value="PHOSPHATE REGULON SENSOR PROTEIN PHOR"/>
    <property type="match status" value="1"/>
</dbReference>
<comment type="caution">
    <text evidence="13">The sequence shown here is derived from an EMBL/GenBank/DDBJ whole genome shotgun (WGS) entry which is preliminary data.</text>
</comment>
<dbReference type="Proteomes" id="UP001501510">
    <property type="component" value="Unassembled WGS sequence"/>
</dbReference>
<organism evidence="13 14">
    <name type="scientific">Clostridium oceanicum</name>
    <dbReference type="NCBI Taxonomy" id="1543"/>
    <lineage>
        <taxon>Bacteria</taxon>
        <taxon>Bacillati</taxon>
        <taxon>Bacillota</taxon>
        <taxon>Clostridia</taxon>
        <taxon>Eubacteriales</taxon>
        <taxon>Clostridiaceae</taxon>
        <taxon>Clostridium</taxon>
    </lineage>
</organism>
<feature type="transmembrane region" description="Helical" evidence="11">
    <location>
        <begin position="12"/>
        <end position="33"/>
    </location>
</feature>
<evidence type="ECO:0000256" key="7">
    <source>
        <dbReference type="ARBA" id="ARBA00022777"/>
    </source>
</evidence>
<evidence type="ECO:0000259" key="12">
    <source>
        <dbReference type="PROSITE" id="PS50109"/>
    </source>
</evidence>
<evidence type="ECO:0000256" key="9">
    <source>
        <dbReference type="ARBA" id="ARBA00023012"/>
    </source>
</evidence>
<dbReference type="InterPro" id="IPR005467">
    <property type="entry name" value="His_kinase_dom"/>
</dbReference>
<keyword evidence="7 13" id="KW-0418">Kinase</keyword>
<dbReference type="PANTHER" id="PTHR45453:SF2">
    <property type="entry name" value="HISTIDINE KINASE"/>
    <property type="match status" value="1"/>
</dbReference>
<dbReference type="GO" id="GO:0016301">
    <property type="term" value="F:kinase activity"/>
    <property type="evidence" value="ECO:0007669"/>
    <property type="project" value="UniProtKB-KW"/>
</dbReference>
<evidence type="ECO:0000256" key="5">
    <source>
        <dbReference type="ARBA" id="ARBA00022679"/>
    </source>
</evidence>
<protein>
    <recommendedName>
        <fullName evidence="3">histidine kinase</fullName>
        <ecNumber evidence="3">2.7.13.3</ecNumber>
    </recommendedName>
</protein>
<dbReference type="PRINTS" id="PR00344">
    <property type="entry name" value="BCTRLSENSOR"/>
</dbReference>
<comment type="subcellular location">
    <subcellularLocation>
        <location evidence="2">Cell membrane</location>
        <topology evidence="2">Multi-pass membrane protein</topology>
    </subcellularLocation>
</comment>
<keyword evidence="9" id="KW-0902">Two-component regulatory system</keyword>
<comment type="catalytic activity">
    <reaction evidence="1">
        <text>ATP + protein L-histidine = ADP + protein N-phospho-L-histidine.</text>
        <dbReference type="EC" id="2.7.13.3"/>
    </reaction>
</comment>
<dbReference type="InterPro" id="IPR036890">
    <property type="entry name" value="HATPase_C_sf"/>
</dbReference>
<evidence type="ECO:0000256" key="10">
    <source>
        <dbReference type="ARBA" id="ARBA00023136"/>
    </source>
</evidence>
<feature type="domain" description="Histidine kinase" evidence="12">
    <location>
        <begin position="121"/>
        <end position="352"/>
    </location>
</feature>
<feature type="transmembrane region" description="Helical" evidence="11">
    <location>
        <begin position="39"/>
        <end position="60"/>
    </location>
</feature>
<dbReference type="EC" id="2.7.13.3" evidence="3"/>
<dbReference type="PROSITE" id="PS50109">
    <property type="entry name" value="HIS_KIN"/>
    <property type="match status" value="1"/>
</dbReference>
<gene>
    <name evidence="13" type="ORF">GCM10008906_21490</name>
</gene>
<evidence type="ECO:0000313" key="14">
    <source>
        <dbReference type="Proteomes" id="UP001501510"/>
    </source>
</evidence>
<proteinExistence type="predicted"/>